<dbReference type="SUPFAM" id="SSF54862">
    <property type="entry name" value="4Fe-4S ferredoxins"/>
    <property type="match status" value="1"/>
</dbReference>
<dbReference type="NCBIfam" id="NF008434">
    <property type="entry name" value="PRK11274.1"/>
    <property type="match status" value="1"/>
</dbReference>
<feature type="domain" description="4Fe-4S ferredoxin-type" evidence="7">
    <location>
        <begin position="14"/>
        <end position="47"/>
    </location>
</feature>
<dbReference type="Gene3D" id="1.10.1060.10">
    <property type="entry name" value="Alpha-helical ferredoxin"/>
    <property type="match status" value="1"/>
</dbReference>
<dbReference type="InterPro" id="IPR012257">
    <property type="entry name" value="Glc_ox_4Fe-4S"/>
</dbReference>
<comment type="catalytic activity">
    <reaction evidence="6">
        <text>(R)-lactate + A = pyruvate + AH2</text>
        <dbReference type="Rhea" id="RHEA:15089"/>
        <dbReference type="ChEBI" id="CHEBI:13193"/>
        <dbReference type="ChEBI" id="CHEBI:15361"/>
        <dbReference type="ChEBI" id="CHEBI:16004"/>
        <dbReference type="ChEBI" id="CHEBI:17499"/>
    </reaction>
</comment>
<comment type="cofactor">
    <cofactor evidence="6">
        <name>[4Fe-4S] cluster</name>
        <dbReference type="ChEBI" id="CHEBI:49883"/>
    </cofactor>
    <text evidence="6">Binds 2 [4Fe-4S] clusters.</text>
</comment>
<dbReference type="EC" id="1.1.99.14" evidence="6"/>
<proteinExistence type="predicted"/>
<evidence type="ECO:0000256" key="3">
    <source>
        <dbReference type="ARBA" id="ARBA00022737"/>
    </source>
</evidence>
<dbReference type="AlphaFoldDB" id="A0A1F6U2Q0"/>
<keyword evidence="5 6" id="KW-0411">Iron-sulfur</keyword>
<evidence type="ECO:0000259" key="7">
    <source>
        <dbReference type="PROSITE" id="PS51379"/>
    </source>
</evidence>
<accession>A0A1F6U2Q0</accession>
<dbReference type="InterPro" id="IPR004017">
    <property type="entry name" value="Cys_rich_dom"/>
</dbReference>
<evidence type="ECO:0000256" key="4">
    <source>
        <dbReference type="ARBA" id="ARBA00023004"/>
    </source>
</evidence>
<dbReference type="Proteomes" id="UP000179037">
    <property type="component" value="Unassembled WGS sequence"/>
</dbReference>
<dbReference type="PANTHER" id="PTHR32479:SF17">
    <property type="entry name" value="GLYCOLATE OXIDASE IRON-SULFUR SUBUNIT"/>
    <property type="match status" value="1"/>
</dbReference>
<keyword evidence="6" id="KW-0249">Electron transport</keyword>
<comment type="function">
    <text evidence="6">Component of a complex that catalyzes the oxidation of glycolate to glyoxylate.</text>
</comment>
<dbReference type="GO" id="GO:0019154">
    <property type="term" value="F:glycolate dehydrogenase activity"/>
    <property type="evidence" value="ECO:0007669"/>
    <property type="project" value="UniProtKB-EC"/>
</dbReference>
<reference evidence="8 9" key="1">
    <citation type="journal article" date="2016" name="Nat. Commun.">
        <title>Thousands of microbial genomes shed light on interconnected biogeochemical processes in an aquifer system.</title>
        <authorList>
            <person name="Anantharaman K."/>
            <person name="Brown C.T."/>
            <person name="Hug L.A."/>
            <person name="Sharon I."/>
            <person name="Castelle C.J."/>
            <person name="Probst A.J."/>
            <person name="Thomas B.C."/>
            <person name="Singh A."/>
            <person name="Wilkins M.J."/>
            <person name="Karaoz U."/>
            <person name="Brodie E.L."/>
            <person name="Williams K.H."/>
            <person name="Hubbard S.S."/>
            <person name="Banfield J.F."/>
        </authorList>
    </citation>
    <scope>NUCLEOTIDE SEQUENCE [LARGE SCALE GENOMIC DNA]</scope>
</reference>
<keyword evidence="1 6" id="KW-0004">4Fe-4S</keyword>
<gene>
    <name evidence="8" type="ORF">A3A87_00580</name>
</gene>
<keyword evidence="3" id="KW-0677">Repeat</keyword>
<feature type="domain" description="4Fe-4S ferredoxin-type" evidence="7">
    <location>
        <begin position="65"/>
        <end position="89"/>
    </location>
</feature>
<dbReference type="Pfam" id="PF02754">
    <property type="entry name" value="CCG"/>
    <property type="match status" value="2"/>
</dbReference>
<comment type="catalytic activity">
    <reaction evidence="6">
        <text>glycolate + A = glyoxylate + AH2</text>
        <dbReference type="Rhea" id="RHEA:21264"/>
        <dbReference type="ChEBI" id="CHEBI:13193"/>
        <dbReference type="ChEBI" id="CHEBI:17499"/>
        <dbReference type="ChEBI" id="CHEBI:29805"/>
        <dbReference type="ChEBI" id="CHEBI:36655"/>
        <dbReference type="EC" id="1.1.99.14"/>
    </reaction>
</comment>
<dbReference type="InterPro" id="IPR017900">
    <property type="entry name" value="4Fe4S_Fe_S_CS"/>
</dbReference>
<protein>
    <recommendedName>
        <fullName evidence="6">Glycolate oxidase iron-sulfur subunit</fullName>
        <ecNumber evidence="6">1.1.99.14</ecNumber>
    </recommendedName>
</protein>
<dbReference type="PIRSF" id="PIRSF000139">
    <property type="entry name" value="Glc_ox_4Fe-4S"/>
    <property type="match status" value="1"/>
</dbReference>
<dbReference type="STRING" id="1817768.A3A87_00580"/>
<dbReference type="InterPro" id="IPR009051">
    <property type="entry name" value="Helical_ferredxn"/>
</dbReference>
<dbReference type="PROSITE" id="PS00198">
    <property type="entry name" value="4FE4S_FER_1"/>
    <property type="match status" value="1"/>
</dbReference>
<keyword evidence="6" id="KW-0813">Transport</keyword>
<keyword evidence="4 6" id="KW-0408">Iron</keyword>
<evidence type="ECO:0000313" key="8">
    <source>
        <dbReference type="EMBL" id="OGI51579.1"/>
    </source>
</evidence>
<dbReference type="PANTHER" id="PTHR32479">
    <property type="entry name" value="GLYCOLATE OXIDASE IRON-SULFUR SUBUNIT"/>
    <property type="match status" value="1"/>
</dbReference>
<dbReference type="GO" id="GO:0051539">
    <property type="term" value="F:4 iron, 4 sulfur cluster binding"/>
    <property type="evidence" value="ECO:0007669"/>
    <property type="project" value="UniProtKB-UniRule"/>
</dbReference>
<dbReference type="Pfam" id="PF13183">
    <property type="entry name" value="Fer4_8"/>
    <property type="match status" value="1"/>
</dbReference>
<dbReference type="EMBL" id="MFTC01000037">
    <property type="protein sequence ID" value="OGI51579.1"/>
    <property type="molecule type" value="Genomic_DNA"/>
</dbReference>
<dbReference type="GO" id="GO:0046872">
    <property type="term" value="F:metal ion binding"/>
    <property type="evidence" value="ECO:0007669"/>
    <property type="project" value="UniProtKB-UniRule"/>
</dbReference>
<evidence type="ECO:0000313" key="9">
    <source>
        <dbReference type="Proteomes" id="UP000179037"/>
    </source>
</evidence>
<dbReference type="InterPro" id="IPR017896">
    <property type="entry name" value="4Fe4S_Fe-S-bd"/>
</dbReference>
<keyword evidence="2 6" id="KW-0479">Metal-binding</keyword>
<evidence type="ECO:0000256" key="6">
    <source>
        <dbReference type="PIRNR" id="PIRNR000139"/>
    </source>
</evidence>
<sequence length="414" mass="44893">MQTALADFIRHTPQGIEADAVLRTCVHCGMCNATCPTYQLLGDELDGPRGRIYLIKQMLEGAVVTRHTLTHLDRCLTCRNCETTCPSGVQYHKLLDIGRTIVEQKVERSRFDRLARWTLRAIIPYPARFTPLLRLGQLVRPLLPSFLKRSVPPRQSAGPWPTTAHARKMLVLEGCVQPAIAPNINAATARVLDRLSIRLIAASGAGCCGAASHHTSGMDQGLDFARRNIDAWWPHIESGAEAIVMTASGCGVHVKEYGHLLKDDLAYAAKAGKVAELTKDISEILSQEDLSKLSSGVKPQIKVSFHSPCTLQHGQKLNGVVEKILRGAGLTLVTVPDAHLCCGSAGTYSILQKRLSQSLLANKVASLESGGPDVIATANIGCLAHIQSGTTLPVRHWIEILEMPAPSALRNRLS</sequence>
<name>A0A1F6U2Q0_9PROT</name>
<dbReference type="PROSITE" id="PS51379">
    <property type="entry name" value="4FE4S_FER_2"/>
    <property type="match status" value="2"/>
</dbReference>
<evidence type="ECO:0000256" key="2">
    <source>
        <dbReference type="ARBA" id="ARBA00022723"/>
    </source>
</evidence>
<dbReference type="FunFam" id="1.10.1060.10:FF:000012">
    <property type="entry name" value="Glycolate oxidase iron-sulfur subunit"/>
    <property type="match status" value="1"/>
</dbReference>
<evidence type="ECO:0000256" key="1">
    <source>
        <dbReference type="ARBA" id="ARBA00022485"/>
    </source>
</evidence>
<organism evidence="8 9">
    <name type="scientific">Candidatus Muproteobacteria bacterium RIFCSPLOWO2_01_FULL_60_18</name>
    <dbReference type="NCBI Taxonomy" id="1817768"/>
    <lineage>
        <taxon>Bacteria</taxon>
        <taxon>Pseudomonadati</taxon>
        <taxon>Pseudomonadota</taxon>
        <taxon>Candidatus Muproteobacteria</taxon>
    </lineage>
</organism>
<comment type="caution">
    <text evidence="8">The sequence shown here is derived from an EMBL/GenBank/DDBJ whole genome shotgun (WGS) entry which is preliminary data.</text>
</comment>
<evidence type="ECO:0000256" key="5">
    <source>
        <dbReference type="ARBA" id="ARBA00023014"/>
    </source>
</evidence>